<feature type="domain" description="DUF5678" evidence="1">
    <location>
        <begin position="15"/>
        <end position="60"/>
    </location>
</feature>
<evidence type="ECO:0000313" key="2">
    <source>
        <dbReference type="EMBL" id="OGZ62568.1"/>
    </source>
</evidence>
<evidence type="ECO:0000313" key="3">
    <source>
        <dbReference type="Proteomes" id="UP000178509"/>
    </source>
</evidence>
<dbReference type="Pfam" id="PF18929">
    <property type="entry name" value="DUF5678"/>
    <property type="match status" value="1"/>
</dbReference>
<gene>
    <name evidence="2" type="ORF">A3H51_00950</name>
</gene>
<sequence>MLRKEFEFYLKNQEEFVEKYEGRFIVLKNKQVIGVYDSKIEAYEETKKDNELGTFLIQFVGKDKESYSQTFYSRVSV</sequence>
<dbReference type="InterPro" id="IPR043734">
    <property type="entry name" value="DUF5678"/>
</dbReference>
<accession>A0A1G2HKY9</accession>
<name>A0A1G2HKY9_9BACT</name>
<proteinExistence type="predicted"/>
<protein>
    <recommendedName>
        <fullName evidence="1">DUF5678 domain-containing protein</fullName>
    </recommendedName>
</protein>
<organism evidence="2 3">
    <name type="scientific">Candidatus Spechtbacteria bacterium RIFCSPLOWO2_02_FULL_38_8</name>
    <dbReference type="NCBI Taxonomy" id="1802164"/>
    <lineage>
        <taxon>Bacteria</taxon>
        <taxon>Candidatus Spechtiibacteriota</taxon>
    </lineage>
</organism>
<dbReference type="EMBL" id="MHOJ01000016">
    <property type="protein sequence ID" value="OGZ62568.1"/>
    <property type="molecule type" value="Genomic_DNA"/>
</dbReference>
<comment type="caution">
    <text evidence="2">The sequence shown here is derived from an EMBL/GenBank/DDBJ whole genome shotgun (WGS) entry which is preliminary data.</text>
</comment>
<evidence type="ECO:0000259" key="1">
    <source>
        <dbReference type="Pfam" id="PF18929"/>
    </source>
</evidence>
<dbReference type="Proteomes" id="UP000178509">
    <property type="component" value="Unassembled WGS sequence"/>
</dbReference>
<dbReference type="AlphaFoldDB" id="A0A1G2HKY9"/>
<reference evidence="2 3" key="1">
    <citation type="journal article" date="2016" name="Nat. Commun.">
        <title>Thousands of microbial genomes shed light on interconnected biogeochemical processes in an aquifer system.</title>
        <authorList>
            <person name="Anantharaman K."/>
            <person name="Brown C.T."/>
            <person name="Hug L.A."/>
            <person name="Sharon I."/>
            <person name="Castelle C.J."/>
            <person name="Probst A.J."/>
            <person name="Thomas B.C."/>
            <person name="Singh A."/>
            <person name="Wilkins M.J."/>
            <person name="Karaoz U."/>
            <person name="Brodie E.L."/>
            <person name="Williams K.H."/>
            <person name="Hubbard S.S."/>
            <person name="Banfield J.F."/>
        </authorList>
    </citation>
    <scope>NUCLEOTIDE SEQUENCE [LARGE SCALE GENOMIC DNA]</scope>
</reference>